<feature type="region of interest" description="Disordered" evidence="8">
    <location>
        <begin position="306"/>
        <end position="331"/>
    </location>
</feature>
<keyword evidence="3" id="KW-0489">Methyltransferase</keyword>
<dbReference type="HAMAP" id="MF_01547">
    <property type="entry name" value="RNA_methyltr_E"/>
    <property type="match status" value="1"/>
</dbReference>
<keyword evidence="7" id="KW-0175">Coiled coil</keyword>
<dbReference type="Gene3D" id="3.40.50.150">
    <property type="entry name" value="Vaccinia Virus protein VP39"/>
    <property type="match status" value="1"/>
</dbReference>
<feature type="compositionally biased region" description="Acidic residues" evidence="8">
    <location>
        <begin position="457"/>
        <end position="468"/>
    </location>
</feature>
<keyword evidence="4" id="KW-0808">Transferase</keyword>
<evidence type="ECO:0000256" key="7">
    <source>
        <dbReference type="SAM" id="Coils"/>
    </source>
</evidence>
<dbReference type="Proteomes" id="UP000604273">
    <property type="component" value="Unassembled WGS sequence"/>
</dbReference>
<evidence type="ECO:0000256" key="3">
    <source>
        <dbReference type="ARBA" id="ARBA00022603"/>
    </source>
</evidence>
<comment type="similarity">
    <text evidence="1">Belongs to the class I-like SAM-binding methyltransferase superfamily. RNA methyltransferase RlmE family.</text>
</comment>
<evidence type="ECO:0000256" key="1">
    <source>
        <dbReference type="ARBA" id="ARBA00009258"/>
    </source>
</evidence>
<accession>A0A8H4WNJ2</accession>
<dbReference type="Gene3D" id="1.20.5.1700">
    <property type="match status" value="1"/>
</dbReference>
<comment type="caution">
    <text evidence="10">The sequence shown here is derived from an EMBL/GenBank/DDBJ whole genome shotgun (WGS) entry which is preliminary data.</text>
</comment>
<feature type="region of interest" description="Disordered" evidence="8">
    <location>
        <begin position="187"/>
        <end position="207"/>
    </location>
</feature>
<proteinExistence type="inferred from homology"/>
<dbReference type="EMBL" id="JABFAI010000459">
    <property type="protein sequence ID" value="KAF4944104.1"/>
    <property type="molecule type" value="Genomic_DNA"/>
</dbReference>
<dbReference type="PANTHER" id="PTHR10920">
    <property type="entry name" value="RIBOSOMAL RNA METHYLTRANSFERASE"/>
    <property type="match status" value="1"/>
</dbReference>
<organism evidence="10 11">
    <name type="scientific">Fusarium gaditjirri</name>
    <dbReference type="NCBI Taxonomy" id="282569"/>
    <lineage>
        <taxon>Eukaryota</taxon>
        <taxon>Fungi</taxon>
        <taxon>Dikarya</taxon>
        <taxon>Ascomycota</taxon>
        <taxon>Pezizomycotina</taxon>
        <taxon>Sordariomycetes</taxon>
        <taxon>Hypocreomycetidae</taxon>
        <taxon>Hypocreales</taxon>
        <taxon>Nectriaceae</taxon>
        <taxon>Fusarium</taxon>
        <taxon>Fusarium nisikadoi species complex</taxon>
    </lineage>
</organism>
<gene>
    <name evidence="10" type="ORF">FGADI_12924</name>
</gene>
<sequence length="907" mass="101207">MKRTKSTERAARISDLELRHQDSVHQIDLTGRDEEARLLKLRLLTLRDENSSLKDRLVQRDALVKQITKRGKDAHAELAEAKEKLKAQELQLRKQGNELEGLKVGYTLQSPDQKARLTQSQTEINALNDFRQDSNKILQEKLALSHKLDQIQPELEHLKTQLENHRAVVAQKQDLERQLSSIEVELENEKRSKKRMQSRNHDSDQVREQLGEAKRELDKLKKEHTRELREVRGECDMLEGRVEDTRSKLKKTQGDLKDTRAELASCRAELGEARKALATNKLSKKSVTMREHPIGKKRAQDLSIEDISIGTPGPDEATLRRPSKKRGAERALVGEKSTFSITPFLNRTKNLSDNMSDELSELHSPTGKFTGASEPAVFEDVAPEAGDSMSMEPIEEAAEPDHQAEDDAVAEEEEQPKAQKARGRPRKALDDAPTTKKNMPVQAKRKAKASSGVEMTAEVDEADEPETEPIEKPKKVPGLLKSNPAMASLRIGNDDADTRKKKRKMLGGGSKTLFDDEEAEPAPRPAKIQMGAGRRLKAPLGNVRGAFGGATFSPLKKDRRGCCADSSSEPAPGHWVRQIVAKSFITKNVHFNSSNLMNIRLPSTFPSLGWKLSPGLLHSRPGAELIRWSSSGSRWKQRQGRDAYARGAKVQGLKSRAAFKLLEMDSKYKLFKGSGQTVVDLVAMERTRPNGRVIGIDLIPAQPPRGVATFQGDFLSPVVQEMVKNFILESHQNPPVGQEIEKTDSSGAEEGITVDRPSYLDMERHTGQNEPTLSGPGGSSKRIVDVVLSDMSAPWEQTTGFSVKTLSNPYHRLMNTSGNGFRDHVGSMDLCAAALKFASDTLRSGGHFVCKFYQGPEDKEFEKKLKTLFTKVFREKPDSSRKESREAYFIGLRRKPDITIEPTGIHE</sequence>
<evidence type="ECO:0000259" key="9">
    <source>
        <dbReference type="Pfam" id="PF01728"/>
    </source>
</evidence>
<feature type="coiled-coil region" evidence="7">
    <location>
        <begin position="64"/>
        <end position="98"/>
    </location>
</feature>
<dbReference type="Pfam" id="PF01728">
    <property type="entry name" value="FtsJ"/>
    <property type="match status" value="1"/>
</dbReference>
<dbReference type="InterPro" id="IPR050082">
    <property type="entry name" value="RNA_methyltr_RlmE"/>
</dbReference>
<evidence type="ECO:0000256" key="8">
    <source>
        <dbReference type="SAM" id="MobiDB-lite"/>
    </source>
</evidence>
<keyword evidence="5" id="KW-0949">S-adenosyl-L-methionine</keyword>
<dbReference type="OrthoDB" id="20105at2759"/>
<dbReference type="SUPFAM" id="SSF53335">
    <property type="entry name" value="S-adenosyl-L-methionine-dependent methyltransferases"/>
    <property type="match status" value="1"/>
</dbReference>
<keyword evidence="11" id="KW-1185">Reference proteome</keyword>
<dbReference type="GO" id="GO:0008650">
    <property type="term" value="F:rRNA (uridine-2'-O-)-methyltransferase activity"/>
    <property type="evidence" value="ECO:0007669"/>
    <property type="project" value="TreeGrafter"/>
</dbReference>
<dbReference type="GO" id="GO:0005739">
    <property type="term" value="C:mitochondrion"/>
    <property type="evidence" value="ECO:0007669"/>
    <property type="project" value="TreeGrafter"/>
</dbReference>
<dbReference type="InterPro" id="IPR029063">
    <property type="entry name" value="SAM-dependent_MTases_sf"/>
</dbReference>
<evidence type="ECO:0000313" key="11">
    <source>
        <dbReference type="Proteomes" id="UP000604273"/>
    </source>
</evidence>
<name>A0A8H4WNJ2_9HYPO</name>
<reference evidence="10" key="1">
    <citation type="journal article" date="2020" name="BMC Genomics">
        <title>Correction to: Identification and distribution of gene clusters required for synthesis of sphingolipid metabolism inhibitors in diverse species of the filamentous fungus Fusarium.</title>
        <authorList>
            <person name="Kim H.S."/>
            <person name="Lohmar J.M."/>
            <person name="Busman M."/>
            <person name="Brown D.W."/>
            <person name="Naumann T.A."/>
            <person name="Divon H.H."/>
            <person name="Lysoe E."/>
            <person name="Uhlig S."/>
            <person name="Proctor R.H."/>
        </authorList>
    </citation>
    <scope>NUCLEOTIDE SEQUENCE</scope>
    <source>
        <strain evidence="10">NRRL 45417</strain>
    </source>
</reference>
<feature type="region of interest" description="Disordered" evidence="8">
    <location>
        <begin position="389"/>
        <end position="523"/>
    </location>
</feature>
<dbReference type="InterPro" id="IPR002877">
    <property type="entry name" value="RNA_MeTrfase_FtsJ_dom"/>
</dbReference>
<protein>
    <recommendedName>
        <fullName evidence="6">rRNA methyltransferase 2, mitochondrial</fullName>
    </recommendedName>
</protein>
<evidence type="ECO:0000256" key="6">
    <source>
        <dbReference type="ARBA" id="ARBA00041184"/>
    </source>
</evidence>
<reference evidence="10" key="2">
    <citation type="submission" date="2020-05" db="EMBL/GenBank/DDBJ databases">
        <authorList>
            <person name="Kim H.-S."/>
            <person name="Proctor R.H."/>
            <person name="Brown D.W."/>
        </authorList>
    </citation>
    <scope>NUCLEOTIDE SEQUENCE</scope>
    <source>
        <strain evidence="10">NRRL 45417</strain>
    </source>
</reference>
<feature type="region of interest" description="Disordered" evidence="8">
    <location>
        <begin position="355"/>
        <end position="375"/>
    </location>
</feature>
<keyword evidence="2" id="KW-0698">rRNA processing</keyword>
<evidence type="ECO:0000256" key="4">
    <source>
        <dbReference type="ARBA" id="ARBA00022679"/>
    </source>
</evidence>
<dbReference type="PANTHER" id="PTHR10920:SF18">
    <property type="entry name" value="RRNA METHYLTRANSFERASE 2, MITOCHONDRIAL"/>
    <property type="match status" value="1"/>
</dbReference>
<evidence type="ECO:0000313" key="10">
    <source>
        <dbReference type="EMBL" id="KAF4944104.1"/>
    </source>
</evidence>
<evidence type="ECO:0000256" key="2">
    <source>
        <dbReference type="ARBA" id="ARBA00022552"/>
    </source>
</evidence>
<evidence type="ECO:0000256" key="5">
    <source>
        <dbReference type="ARBA" id="ARBA00022691"/>
    </source>
</evidence>
<dbReference type="AlphaFoldDB" id="A0A8H4WNJ2"/>
<dbReference type="InterPro" id="IPR015507">
    <property type="entry name" value="rRNA-MeTfrase_E"/>
</dbReference>
<feature type="domain" description="Ribosomal RNA methyltransferase FtsJ" evidence="9">
    <location>
        <begin position="654"/>
        <end position="894"/>
    </location>
</feature>